<dbReference type="GO" id="GO:0009055">
    <property type="term" value="F:electron transfer activity"/>
    <property type="evidence" value="ECO:0007669"/>
    <property type="project" value="InterPro"/>
</dbReference>
<feature type="domain" description="Electron transfer flavoprotein alpha subunit C-terminal" evidence="3">
    <location>
        <begin position="195"/>
        <end position="273"/>
    </location>
</feature>
<evidence type="ECO:0000256" key="2">
    <source>
        <dbReference type="SAM" id="MobiDB-lite"/>
    </source>
</evidence>
<dbReference type="GO" id="GO:0033539">
    <property type="term" value="P:fatty acid beta-oxidation using acyl-CoA dehydrogenase"/>
    <property type="evidence" value="ECO:0007669"/>
    <property type="project" value="TreeGrafter"/>
</dbReference>
<name>A0A1Q9JGC6_9FIRM</name>
<dbReference type="Gene3D" id="3.40.50.1220">
    <property type="entry name" value="TPP-binding domain"/>
    <property type="match status" value="1"/>
</dbReference>
<proteinExistence type="predicted"/>
<evidence type="ECO:0000256" key="1">
    <source>
        <dbReference type="ARBA" id="ARBA00022448"/>
    </source>
</evidence>
<dbReference type="SUPFAM" id="SSF52467">
    <property type="entry name" value="DHS-like NAD/FAD-binding domain"/>
    <property type="match status" value="1"/>
</dbReference>
<dbReference type="RefSeq" id="WP_075712151.1">
    <property type="nucleotide sequence ID" value="NZ_MJIE01000001.1"/>
</dbReference>
<dbReference type="Proteomes" id="UP000187404">
    <property type="component" value="Unassembled WGS sequence"/>
</dbReference>
<organism evidence="4 5">
    <name type="scientific">Hornefia porci</name>
    <dbReference type="NCBI Taxonomy" id="2652292"/>
    <lineage>
        <taxon>Bacteria</taxon>
        <taxon>Bacillati</taxon>
        <taxon>Bacillota</taxon>
        <taxon>Clostridia</taxon>
        <taxon>Peptostreptococcales</taxon>
        <taxon>Anaerovoracaceae</taxon>
        <taxon>Hornefia</taxon>
    </lineage>
</organism>
<accession>A0A1Q9JGC6</accession>
<dbReference type="InterPro" id="IPR029035">
    <property type="entry name" value="DHS-like_NAD/FAD-binding_dom"/>
</dbReference>
<dbReference type="InterPro" id="IPR001308">
    <property type="entry name" value="ETF_a/FixB"/>
</dbReference>
<reference evidence="4 5" key="1">
    <citation type="journal article" date="2016" name="Appl. Environ. Microbiol.">
        <title>Function and Phylogeny of Bacterial Butyryl Coenzyme A:Acetate Transferases and Their Diversity in the Proximal Colon of Swine.</title>
        <authorList>
            <person name="Trachsel J."/>
            <person name="Bayles D.O."/>
            <person name="Looft T."/>
            <person name="Levine U.Y."/>
            <person name="Allen H.K."/>
        </authorList>
    </citation>
    <scope>NUCLEOTIDE SEQUENCE [LARGE SCALE GENOMIC DNA]</scope>
    <source>
        <strain evidence="4 5">68-3-10</strain>
    </source>
</reference>
<feature type="region of interest" description="Disordered" evidence="2">
    <location>
        <begin position="142"/>
        <end position="172"/>
    </location>
</feature>
<evidence type="ECO:0000313" key="5">
    <source>
        <dbReference type="Proteomes" id="UP000187404"/>
    </source>
</evidence>
<evidence type="ECO:0000313" key="4">
    <source>
        <dbReference type="EMBL" id="OLR55151.1"/>
    </source>
</evidence>
<gene>
    <name evidence="4" type="ORF">BHK98_03175</name>
</gene>
<dbReference type="SUPFAM" id="SSF52402">
    <property type="entry name" value="Adenine nucleotide alpha hydrolases-like"/>
    <property type="match status" value="1"/>
</dbReference>
<protein>
    <recommendedName>
        <fullName evidence="3">Electron transfer flavoprotein alpha subunit C-terminal domain-containing protein</fullName>
    </recommendedName>
</protein>
<dbReference type="AlphaFoldDB" id="A0A1Q9JGC6"/>
<dbReference type="EMBL" id="MJIE01000001">
    <property type="protein sequence ID" value="OLR55151.1"/>
    <property type="molecule type" value="Genomic_DNA"/>
</dbReference>
<dbReference type="Pfam" id="PF00766">
    <property type="entry name" value="ETF_alpha"/>
    <property type="match status" value="1"/>
</dbReference>
<sequence length="315" mass="32651">MNYTLILPNPGSSEEDLARLSGFLRSCTDDSRNPRKITLNGGAFCRAEAALIPLASLCASDDVLLFPASIAGRELAVRLAARLGGTAAVDVTEMNSCGDGLHVVRSLCAEHIRGDFVLRRRPFCIAINKSFPAGCAPGDDIASPSALSGENASAPAGPPPDGAPEEDAPEAVTLSSDPLNPINQKLVPQHVSSSLTESRLVIAAGRGLGSRDGAEEAAALAKQLGAAFGVSRPVVMNAWRPMEELLGVSGSMIHPELCIVLGASGSPAFCAGIAGSGTIIAVNRDPDAPIMKKSDVCICGDWKDFLRAMAKYCNS</sequence>
<dbReference type="PANTHER" id="PTHR43153:SF5">
    <property type="entry name" value="PROTEIN FIXB-RELATED"/>
    <property type="match status" value="1"/>
</dbReference>
<keyword evidence="1" id="KW-0813">Transport</keyword>
<dbReference type="OrthoDB" id="1912581at2"/>
<evidence type="ECO:0000259" key="3">
    <source>
        <dbReference type="Pfam" id="PF00766"/>
    </source>
</evidence>
<dbReference type="InterPro" id="IPR014729">
    <property type="entry name" value="Rossmann-like_a/b/a_fold"/>
</dbReference>
<dbReference type="Gene3D" id="3.40.50.620">
    <property type="entry name" value="HUPs"/>
    <property type="match status" value="1"/>
</dbReference>
<dbReference type="PANTHER" id="PTHR43153">
    <property type="entry name" value="ELECTRON TRANSFER FLAVOPROTEIN ALPHA"/>
    <property type="match status" value="1"/>
</dbReference>
<dbReference type="GO" id="GO:0050660">
    <property type="term" value="F:flavin adenine dinucleotide binding"/>
    <property type="evidence" value="ECO:0007669"/>
    <property type="project" value="InterPro"/>
</dbReference>
<dbReference type="STRING" id="1261640.BHK98_03175"/>
<keyword evidence="5" id="KW-1185">Reference proteome</keyword>
<comment type="caution">
    <text evidence="4">The sequence shown here is derived from an EMBL/GenBank/DDBJ whole genome shotgun (WGS) entry which is preliminary data.</text>
</comment>
<dbReference type="InterPro" id="IPR014731">
    <property type="entry name" value="ETF_asu_C"/>
</dbReference>